<organism evidence="1 2">
    <name type="scientific">Rothia nasimurium</name>
    <dbReference type="NCBI Taxonomy" id="85336"/>
    <lineage>
        <taxon>Bacteria</taxon>
        <taxon>Bacillati</taxon>
        <taxon>Actinomycetota</taxon>
        <taxon>Actinomycetes</taxon>
        <taxon>Micrococcales</taxon>
        <taxon>Micrococcaceae</taxon>
        <taxon>Rothia</taxon>
    </lineage>
</organism>
<sequence length="116" mass="12453">MFSEKDFFAAVLRLAKPHTAIDRELSIAECEAAIAALEEAQIEQTCDCGTCLTYNLFYPGEPINQDLPRTYLAASTKDGDALVLAHLAGGRLTTLEVAPTTDAPVIDLPAPSTLRC</sequence>
<reference evidence="1 2" key="1">
    <citation type="submission" date="2016-05" db="EMBL/GenBank/DDBJ databases">
        <title>Draft genome sequence of a porcine commensal Rothia nasimurium.</title>
        <authorList>
            <person name="Gaiser R.A."/>
            <person name="Van Baarlen P."/>
            <person name="Wells J.M."/>
        </authorList>
    </citation>
    <scope>NUCLEOTIDE SEQUENCE [LARGE SCALE GENOMIC DNA]</scope>
    <source>
        <strain evidence="1 2">PT-32</strain>
    </source>
</reference>
<evidence type="ECO:0000313" key="1">
    <source>
        <dbReference type="EMBL" id="ORC22222.1"/>
    </source>
</evidence>
<dbReference type="Proteomes" id="UP000192359">
    <property type="component" value="Unassembled WGS sequence"/>
</dbReference>
<accession>A0A1Y1RS45</accession>
<keyword evidence="2" id="KW-1185">Reference proteome</keyword>
<proteinExistence type="predicted"/>
<protein>
    <submittedName>
        <fullName evidence="1">Uncharacterized protein</fullName>
    </submittedName>
</protein>
<gene>
    <name evidence="1" type="ORF">A7979_01720</name>
</gene>
<dbReference type="EMBL" id="LXWF01000011">
    <property type="protein sequence ID" value="ORC22222.1"/>
    <property type="molecule type" value="Genomic_DNA"/>
</dbReference>
<dbReference type="AlphaFoldDB" id="A0A1Y1RS45"/>
<dbReference type="RefSeq" id="WP_083091291.1">
    <property type="nucleotide sequence ID" value="NZ_LXWF01000011.1"/>
</dbReference>
<evidence type="ECO:0000313" key="2">
    <source>
        <dbReference type="Proteomes" id="UP000192359"/>
    </source>
</evidence>
<dbReference type="OrthoDB" id="3730098at2"/>
<comment type="caution">
    <text evidence="1">The sequence shown here is derived from an EMBL/GenBank/DDBJ whole genome shotgun (WGS) entry which is preliminary data.</text>
</comment>
<name>A0A1Y1RS45_9MICC</name>